<dbReference type="Gene3D" id="3.60.10.10">
    <property type="entry name" value="Endonuclease/exonuclease/phosphatase"/>
    <property type="match status" value="1"/>
</dbReference>
<keyword evidence="2" id="KW-1185">Reference proteome</keyword>
<dbReference type="SMART" id="SM00198">
    <property type="entry name" value="SCP"/>
    <property type="match status" value="1"/>
</dbReference>
<dbReference type="InterPro" id="IPR014044">
    <property type="entry name" value="CAP_dom"/>
</dbReference>
<reference evidence="1 2" key="1">
    <citation type="submission" date="2018-11" db="EMBL/GenBank/DDBJ databases">
        <authorList>
            <consortium name="Pathogen Informatics"/>
        </authorList>
    </citation>
    <scope>NUCLEOTIDE SEQUENCE [LARGE SCALE GENOMIC DNA]</scope>
    <source>
        <strain evidence="1 2">Zambia</strain>
    </source>
</reference>
<proteinExistence type="predicted"/>
<dbReference type="InterPro" id="IPR001283">
    <property type="entry name" value="CRISP-related"/>
</dbReference>
<dbReference type="PANTHER" id="PTHR10334">
    <property type="entry name" value="CYSTEINE-RICH SECRETORY PROTEIN-RELATED"/>
    <property type="match status" value="1"/>
</dbReference>
<dbReference type="SUPFAM" id="SSF55797">
    <property type="entry name" value="PR-1-like"/>
    <property type="match status" value="1"/>
</dbReference>
<protein>
    <submittedName>
        <fullName evidence="1">Uncharacterized protein</fullName>
    </submittedName>
</protein>
<accession>A0A183LUV5</accession>
<name>A0A183LUV5_9TREM</name>
<dbReference type="EMBL" id="UZAI01003088">
    <property type="protein sequence ID" value="VDO77070.1"/>
    <property type="molecule type" value="Genomic_DNA"/>
</dbReference>
<evidence type="ECO:0000313" key="1">
    <source>
        <dbReference type="EMBL" id="VDO77070.1"/>
    </source>
</evidence>
<dbReference type="AlphaFoldDB" id="A0A183LUV5"/>
<dbReference type="CDD" id="cd05380">
    <property type="entry name" value="CAP_euk"/>
    <property type="match status" value="1"/>
</dbReference>
<sequence length="524" mass="59125">MALPNKNENIFHVTIIYHTHLGGGYQNTLHSNVSQDGHFNHCLIRPNNRQTTVKQPVIRLPSNVLNSKPVTRNFSERFPSGEHGLLVYTPSTQPELAGACLNCPPSQVQQINPPYQNTLRTLAFLTKPSFIIITETWCSQAVSDSELNIQNYRLYRCDRATKRGGGCVIHALDTLTANKFEDSVLNSLSESVWISVNTLNHSLLVGRIYRASDSSNNGNDPIINAFTHASALNFNAKLITVDFNYPQTNWSTGNFQSYNNEFSVTINMRYCSRLALTSTWSDSILDLIFSRDVIPLSIKVHDEFESNLSVYGVCSVSRVNEQLKRYQRMVPTLLLAVCFVETVFGLEAKEAKLMLEVHNEHRGYRKKCDQTDIVPAEELLRPLEWNDELASAAQIWSEKCDAYDDVPVESVGKFDSVGRNTAVSSELAEAVTYWMEESDRYDHKSDQCDIPHQCDSYKQIVQADTAYVGCGYSRCEGVGNLNEKLITCFYSPAVRSGQPYADGRDTNQWSHIHLRAMDDHVQIL</sequence>
<dbReference type="InterPro" id="IPR036691">
    <property type="entry name" value="Endo/exonu/phosph_ase_sf"/>
</dbReference>
<dbReference type="InterPro" id="IPR035940">
    <property type="entry name" value="CAP_sf"/>
</dbReference>
<dbReference type="Pfam" id="PF00188">
    <property type="entry name" value="CAP"/>
    <property type="match status" value="1"/>
</dbReference>
<gene>
    <name evidence="1" type="ORF">SMRZ_LOCUS7580</name>
</gene>
<evidence type="ECO:0000313" key="2">
    <source>
        <dbReference type="Proteomes" id="UP000277204"/>
    </source>
</evidence>
<dbReference type="Proteomes" id="UP000277204">
    <property type="component" value="Unassembled WGS sequence"/>
</dbReference>
<organism evidence="1 2">
    <name type="scientific">Schistosoma margrebowiei</name>
    <dbReference type="NCBI Taxonomy" id="48269"/>
    <lineage>
        <taxon>Eukaryota</taxon>
        <taxon>Metazoa</taxon>
        <taxon>Spiralia</taxon>
        <taxon>Lophotrochozoa</taxon>
        <taxon>Platyhelminthes</taxon>
        <taxon>Trematoda</taxon>
        <taxon>Digenea</taxon>
        <taxon>Strigeidida</taxon>
        <taxon>Schistosomatoidea</taxon>
        <taxon>Schistosomatidae</taxon>
        <taxon>Schistosoma</taxon>
    </lineage>
</organism>
<dbReference type="Gene3D" id="3.40.33.10">
    <property type="entry name" value="CAP"/>
    <property type="match status" value="1"/>
</dbReference>